<keyword evidence="5 12" id="KW-0547">Nucleotide-binding</keyword>
<dbReference type="InterPro" id="IPR050538">
    <property type="entry name" value="MAP_kinase_kinase_kinase"/>
</dbReference>
<dbReference type="GO" id="GO:0005524">
    <property type="term" value="F:ATP binding"/>
    <property type="evidence" value="ECO:0007669"/>
    <property type="project" value="UniProtKB-UniRule"/>
</dbReference>
<name>A0AA43QQJ3_9LECA</name>
<evidence type="ECO:0000256" key="12">
    <source>
        <dbReference type="PROSITE-ProRule" id="PRU10141"/>
    </source>
</evidence>
<proteinExistence type="inferred from homology"/>
<comment type="catalytic activity">
    <reaction evidence="9">
        <text>L-seryl-[protein] + ATP = O-phospho-L-seryl-[protein] + ADP + H(+)</text>
        <dbReference type="Rhea" id="RHEA:17989"/>
        <dbReference type="Rhea" id="RHEA-COMP:9863"/>
        <dbReference type="Rhea" id="RHEA-COMP:11604"/>
        <dbReference type="ChEBI" id="CHEBI:15378"/>
        <dbReference type="ChEBI" id="CHEBI:29999"/>
        <dbReference type="ChEBI" id="CHEBI:30616"/>
        <dbReference type="ChEBI" id="CHEBI:83421"/>
        <dbReference type="ChEBI" id="CHEBI:456216"/>
        <dbReference type="EC" id="2.7.11.24"/>
    </reaction>
    <physiologicalReaction direction="left-to-right" evidence="9">
        <dbReference type="Rhea" id="RHEA:17990"/>
    </physiologicalReaction>
</comment>
<dbReference type="Gene3D" id="1.10.510.10">
    <property type="entry name" value="Transferase(Phosphotransferase) domain 1"/>
    <property type="match status" value="1"/>
</dbReference>
<dbReference type="InterPro" id="IPR000719">
    <property type="entry name" value="Prot_kinase_dom"/>
</dbReference>
<dbReference type="GO" id="GO:0038066">
    <property type="term" value="P:p38MAPK cascade"/>
    <property type="evidence" value="ECO:0007669"/>
    <property type="project" value="TreeGrafter"/>
</dbReference>
<evidence type="ECO:0000256" key="11">
    <source>
        <dbReference type="ARBA" id="ARBA00065095"/>
    </source>
</evidence>
<feature type="region of interest" description="Disordered" evidence="13">
    <location>
        <begin position="167"/>
        <end position="198"/>
    </location>
</feature>
<evidence type="ECO:0000256" key="6">
    <source>
        <dbReference type="ARBA" id="ARBA00022777"/>
    </source>
</evidence>
<feature type="region of interest" description="Disordered" evidence="13">
    <location>
        <begin position="1"/>
        <end position="26"/>
    </location>
</feature>
<evidence type="ECO:0000256" key="4">
    <source>
        <dbReference type="ARBA" id="ARBA00022679"/>
    </source>
</evidence>
<keyword evidence="4 15" id="KW-0808">Transferase</keyword>
<dbReference type="InterPro" id="IPR017441">
    <property type="entry name" value="Protein_kinase_ATP_BS"/>
</dbReference>
<dbReference type="InterPro" id="IPR011009">
    <property type="entry name" value="Kinase-like_dom_sf"/>
</dbReference>
<dbReference type="Pfam" id="PF00069">
    <property type="entry name" value="Pkinase"/>
    <property type="match status" value="1"/>
</dbReference>
<feature type="compositionally biased region" description="Polar residues" evidence="13">
    <location>
        <begin position="178"/>
        <end position="190"/>
    </location>
</feature>
<dbReference type="PROSITE" id="PS00108">
    <property type="entry name" value="PROTEIN_KINASE_ST"/>
    <property type="match status" value="1"/>
</dbReference>
<dbReference type="CDD" id="cd06626">
    <property type="entry name" value="STKc_MEKK4"/>
    <property type="match status" value="1"/>
</dbReference>
<dbReference type="GO" id="GO:0004707">
    <property type="term" value="F:MAP kinase activity"/>
    <property type="evidence" value="ECO:0007669"/>
    <property type="project" value="UniProtKB-EC"/>
</dbReference>
<gene>
    <name evidence="15" type="primary">SSK2</name>
    <name evidence="15" type="ORF">OHK93_001969</name>
</gene>
<comment type="subunit">
    <text evidence="11">Interacts with by SSK1.</text>
</comment>
<evidence type="ECO:0000313" key="16">
    <source>
        <dbReference type="Proteomes" id="UP001161017"/>
    </source>
</evidence>
<dbReference type="FunFam" id="1.10.510.10:FF:000482">
    <property type="entry name" value="MAP kinase kinase kinase"/>
    <property type="match status" value="1"/>
</dbReference>
<evidence type="ECO:0000256" key="5">
    <source>
        <dbReference type="ARBA" id="ARBA00022741"/>
    </source>
</evidence>
<comment type="function">
    <text evidence="10">Kinase involved in a signal transduction pathway that is activated by changes in the osmolarity of the extracellular environment. Activates the PBS2 MAP kinase kinase by phosphorylation.</text>
</comment>
<feature type="region of interest" description="Disordered" evidence="13">
    <location>
        <begin position="1336"/>
        <end position="1360"/>
    </location>
</feature>
<dbReference type="PROSITE" id="PS50011">
    <property type="entry name" value="PROTEIN_KINASE_DOM"/>
    <property type="match status" value="1"/>
</dbReference>
<organism evidence="15 16">
    <name type="scientific">Ramalina farinacea</name>
    <dbReference type="NCBI Taxonomy" id="258253"/>
    <lineage>
        <taxon>Eukaryota</taxon>
        <taxon>Fungi</taxon>
        <taxon>Dikarya</taxon>
        <taxon>Ascomycota</taxon>
        <taxon>Pezizomycotina</taxon>
        <taxon>Lecanoromycetes</taxon>
        <taxon>OSLEUM clade</taxon>
        <taxon>Lecanoromycetidae</taxon>
        <taxon>Lecanorales</taxon>
        <taxon>Lecanorineae</taxon>
        <taxon>Ramalinaceae</taxon>
        <taxon>Ramalina</taxon>
    </lineage>
</organism>
<dbReference type="PANTHER" id="PTHR48016:SF32">
    <property type="entry name" value="MITOGEN-ACTIVATED PROTEIN KINASE KINASE KINASE 4"/>
    <property type="match status" value="1"/>
</dbReference>
<dbReference type="EC" id="2.7.11.24" evidence="2"/>
<protein>
    <recommendedName>
        <fullName evidence="2">mitogen-activated protein kinase</fullName>
        <ecNumber evidence="2">2.7.11.24</ecNumber>
    </recommendedName>
</protein>
<dbReference type="SUPFAM" id="SSF56112">
    <property type="entry name" value="Protein kinase-like (PK-like)"/>
    <property type="match status" value="1"/>
</dbReference>
<dbReference type="Proteomes" id="UP001161017">
    <property type="component" value="Unassembled WGS sequence"/>
</dbReference>
<reference evidence="15" key="1">
    <citation type="journal article" date="2023" name="Genome Biol. Evol.">
        <title>First Whole Genome Sequence and Flow Cytometry Genome Size Data for the Lichen-Forming Fungus Ramalina farinacea (Ascomycota).</title>
        <authorList>
            <person name="Llewellyn T."/>
            <person name="Mian S."/>
            <person name="Hill R."/>
            <person name="Leitch I.J."/>
            <person name="Gaya E."/>
        </authorList>
    </citation>
    <scope>NUCLEOTIDE SEQUENCE</scope>
    <source>
        <strain evidence="15">LIQ254RAFAR</strain>
    </source>
</reference>
<dbReference type="EMBL" id="JAPUFD010000012">
    <property type="protein sequence ID" value="MDI1490765.1"/>
    <property type="molecule type" value="Genomic_DNA"/>
</dbReference>
<comment type="catalytic activity">
    <reaction evidence="8">
        <text>L-threonyl-[protein] + ATP = O-phospho-L-threonyl-[protein] + ADP + H(+)</text>
        <dbReference type="Rhea" id="RHEA:46608"/>
        <dbReference type="Rhea" id="RHEA-COMP:11060"/>
        <dbReference type="Rhea" id="RHEA-COMP:11605"/>
        <dbReference type="ChEBI" id="CHEBI:15378"/>
        <dbReference type="ChEBI" id="CHEBI:30013"/>
        <dbReference type="ChEBI" id="CHEBI:30616"/>
        <dbReference type="ChEBI" id="CHEBI:61977"/>
        <dbReference type="ChEBI" id="CHEBI:456216"/>
        <dbReference type="EC" id="2.7.11.24"/>
    </reaction>
    <physiologicalReaction direction="left-to-right" evidence="8">
        <dbReference type="Rhea" id="RHEA:46609"/>
    </physiologicalReaction>
</comment>
<accession>A0AA43QQJ3</accession>
<feature type="compositionally biased region" description="Low complexity" evidence="13">
    <location>
        <begin position="1339"/>
        <end position="1360"/>
    </location>
</feature>
<keyword evidence="16" id="KW-1185">Reference proteome</keyword>
<dbReference type="SMART" id="SM00220">
    <property type="entry name" value="S_TKc"/>
    <property type="match status" value="1"/>
</dbReference>
<dbReference type="PANTHER" id="PTHR48016">
    <property type="entry name" value="MAP KINASE KINASE KINASE SSK2-RELATED-RELATED"/>
    <property type="match status" value="1"/>
</dbReference>
<evidence type="ECO:0000256" key="9">
    <source>
        <dbReference type="ARBA" id="ARBA00048130"/>
    </source>
</evidence>
<sequence>MDGVVRPDAARTDSGGSTDSDDFPVSLTHRYHDQGFDSEVRSEYLAGGIQDEITPLTDISASPSWSGGYPQSRTRGPMDVQESQYGTVDGSAVGSPKPTRPGGPARQISSTYQPPRNPLHRPPHILPVSGKHRSYSASRDARPRRDPNAQYRAQEKAYIDQLRQNPHDYFGREPYTPSLDTSVESDNDAPSPSPEAQFDNEIYDQDTQLFFNNESDLPSTEEMQMPGNRERLEWHGMLASVLNGDVVRQEKQRLEGPGKELDNFERRRQLWVGTRAKLCGRTEAAQRRLLEEGRVASVSQVEDIINFEIKGEAEAGKPAEGQIQDVVKQIERIERYFPCTKDLCATIEKAGSEAYIGSTEALIAWYNTTEMINTELSILKAWVGNDELDFSKVDTDTKTGAALKDDLTFLDRLHKDESLISLQGTSDKPQSKQGLLVPLARVIGKAKKTLIENADQFAKRHLPPYMEELLTLINFPSRLIQEIIRMRLNHVGSLKDPASMEPMMQAQMISQFRILLDLAMKVKIEYTMLSAPERGWDLPPCIDDNFDSVVVDALKFYLKMLNAKLVGNRTSFKEADILDSEYDFCKEVGQQLDGGDVEVAEQFCGLTARALHRLSHTFEKELTRPPETNALDISRRYKALLDSVRVRQRKLMRFSKTLSENFENASEYNISLDNRRMQELYDALVDSQHFLIESPSFQHEGIYLLGSPSLYGDATTIQSLLGTRYKSSEKGENQKKMEDPRNPYILILRPDEPFRWDGRRLDVTMRAPSMDIRLGRLRLVADGSLQRLQTARSVFSHSTGLDLNILVEVRANLSRVKVELGKIKTTAYKLSMTIMESVEIIRGQTRGLDNQELIQTCFSFATEFGTRSKAYLDTGRRMMINMKLTRLALDWVGFICDDCIASDRKTFKWAVSALEFAMKMTQGSSILSITDEEFSKMCVRVAGCMSLLISHFDIMGAKSTLAAQAARRRDEASGGSMRKMDISKMKDDAEASKIVREQWMAALQDFEEKRLQKVAERQRMGRVMEDTSDADRSLTYLSSTATNITMQWQLGQYVGGGTFGSVYAAYNLDSGSLMAVKEIRLQDPQLIPTVAGQIRDEQAVLEVLDHPNIVSYYGIEVHRDKVYIFMEYCSGGSLAALLEHGRIEDETVIQVYALQLLEGLAYLHQSNITHRDIKPENILLDHNGVIKYVDFGAAKVIARQNKTLQPEAQPATGGPTAKVPAKQKSMTGTPMYMSPEVIKGSEDGRLGCMDIWSLGCVVLEMATGRRPWSSLDNEWAIMYNIAQGNPPQLPGREQLSEQGIDFLKRCFERDPRRRASAAELLQCEWISTIKAQVVPLDDSPTSGSSSASGGSRQNSGHFNY</sequence>
<keyword evidence="3" id="KW-0723">Serine/threonine-protein kinase</keyword>
<comment type="similarity">
    <text evidence="1">Belongs to the protein kinase superfamily. STE Ser/Thr protein kinase family. MAP kinase kinase kinase subfamily.</text>
</comment>
<evidence type="ECO:0000256" key="8">
    <source>
        <dbReference type="ARBA" id="ARBA00047919"/>
    </source>
</evidence>
<evidence type="ECO:0000256" key="3">
    <source>
        <dbReference type="ARBA" id="ARBA00022527"/>
    </source>
</evidence>
<feature type="binding site" evidence="12">
    <location>
        <position position="1077"/>
    </location>
    <ligand>
        <name>ATP</name>
        <dbReference type="ChEBI" id="CHEBI:30616"/>
    </ligand>
</feature>
<evidence type="ECO:0000256" key="7">
    <source>
        <dbReference type="ARBA" id="ARBA00022840"/>
    </source>
</evidence>
<evidence type="ECO:0000313" key="15">
    <source>
        <dbReference type="EMBL" id="MDI1490765.1"/>
    </source>
</evidence>
<feature type="region of interest" description="Disordered" evidence="13">
    <location>
        <begin position="53"/>
        <end position="150"/>
    </location>
</feature>
<keyword evidence="7 12" id="KW-0067">ATP-binding</keyword>
<evidence type="ECO:0000256" key="1">
    <source>
        <dbReference type="ARBA" id="ARBA00006529"/>
    </source>
</evidence>
<evidence type="ECO:0000256" key="13">
    <source>
        <dbReference type="SAM" id="MobiDB-lite"/>
    </source>
</evidence>
<dbReference type="InterPro" id="IPR008271">
    <property type="entry name" value="Ser/Thr_kinase_AS"/>
</dbReference>
<comment type="caution">
    <text evidence="15">The sequence shown here is derived from an EMBL/GenBank/DDBJ whole genome shotgun (WGS) entry which is preliminary data.</text>
</comment>
<feature type="region of interest" description="Disordered" evidence="13">
    <location>
        <begin position="1204"/>
        <end position="1223"/>
    </location>
</feature>
<evidence type="ECO:0000256" key="2">
    <source>
        <dbReference type="ARBA" id="ARBA00012411"/>
    </source>
</evidence>
<dbReference type="PROSITE" id="PS00107">
    <property type="entry name" value="PROTEIN_KINASE_ATP"/>
    <property type="match status" value="1"/>
</dbReference>
<evidence type="ECO:0000256" key="10">
    <source>
        <dbReference type="ARBA" id="ARBA00056158"/>
    </source>
</evidence>
<feature type="domain" description="Protein kinase" evidence="14">
    <location>
        <begin position="1048"/>
        <end position="1326"/>
    </location>
</feature>
<feature type="compositionally biased region" description="Polar residues" evidence="13">
    <location>
        <begin position="57"/>
        <end position="74"/>
    </location>
</feature>
<keyword evidence="6 15" id="KW-0418">Kinase</keyword>
<evidence type="ECO:0000259" key="14">
    <source>
        <dbReference type="PROSITE" id="PS50011"/>
    </source>
</evidence>
<feature type="compositionally biased region" description="Basic and acidic residues" evidence="13">
    <location>
        <begin position="139"/>
        <end position="150"/>
    </location>
</feature>